<name>A0A6J5E3A4_9BURK</name>
<evidence type="ECO:0000259" key="4">
    <source>
        <dbReference type="SMART" id="SM00797"/>
    </source>
</evidence>
<keyword evidence="2 5" id="KW-0378">Hydrolase</keyword>
<protein>
    <submittedName>
        <fullName evidence="5">5-oxoprolinase subunit C</fullName>
        <ecNumber evidence="5">3.5.2.9</ecNumber>
    </submittedName>
</protein>
<evidence type="ECO:0000256" key="2">
    <source>
        <dbReference type="ARBA" id="ARBA00022801"/>
    </source>
</evidence>
<dbReference type="SUPFAM" id="SSF50891">
    <property type="entry name" value="Cyclophilin-like"/>
    <property type="match status" value="1"/>
</dbReference>
<keyword evidence="6" id="KW-1185">Reference proteome</keyword>
<dbReference type="InterPro" id="IPR003778">
    <property type="entry name" value="CT_A_B"/>
</dbReference>
<keyword evidence="1" id="KW-0547">Nucleotide-binding</keyword>
<keyword evidence="3" id="KW-0067">ATP-binding</keyword>
<dbReference type="InterPro" id="IPR029000">
    <property type="entry name" value="Cyclophilin-like_dom_sf"/>
</dbReference>
<gene>
    <name evidence="5" type="primary">pxpC</name>
    <name evidence="5" type="ORF">LMG29542_03934</name>
</gene>
<accession>A0A6J5E3A4</accession>
<dbReference type="Proteomes" id="UP000494363">
    <property type="component" value="Unassembled WGS sequence"/>
</dbReference>
<dbReference type="EMBL" id="CADIKH010000017">
    <property type="protein sequence ID" value="CAB3760833.1"/>
    <property type="molecule type" value="Genomic_DNA"/>
</dbReference>
<dbReference type="RefSeq" id="WP_175228104.1">
    <property type="nucleotide sequence ID" value="NZ_CADIKH010000017.1"/>
</dbReference>
<dbReference type="Gene3D" id="2.40.100.10">
    <property type="entry name" value="Cyclophilin-like"/>
    <property type="match status" value="1"/>
</dbReference>
<proteinExistence type="predicted"/>
<dbReference type="PANTHER" id="PTHR43309:SF3">
    <property type="entry name" value="5-OXOPROLINASE SUBUNIT C"/>
    <property type="match status" value="1"/>
</dbReference>
<dbReference type="AlphaFoldDB" id="A0A6J5E3A4"/>
<dbReference type="SMART" id="SM00797">
    <property type="entry name" value="AHS2"/>
    <property type="match status" value="1"/>
</dbReference>
<dbReference type="Pfam" id="PF02626">
    <property type="entry name" value="CT_A_B"/>
    <property type="match status" value="1"/>
</dbReference>
<evidence type="ECO:0000256" key="1">
    <source>
        <dbReference type="ARBA" id="ARBA00022741"/>
    </source>
</evidence>
<feature type="domain" description="Carboxyltransferase" evidence="4">
    <location>
        <begin position="23"/>
        <end position="325"/>
    </location>
</feature>
<organism evidence="5 6">
    <name type="scientific">Paraburkholderia humisilvae</name>
    <dbReference type="NCBI Taxonomy" id="627669"/>
    <lineage>
        <taxon>Bacteria</taxon>
        <taxon>Pseudomonadati</taxon>
        <taxon>Pseudomonadota</taxon>
        <taxon>Betaproteobacteria</taxon>
        <taxon>Burkholderiales</taxon>
        <taxon>Burkholderiaceae</taxon>
        <taxon>Paraburkholderia</taxon>
    </lineage>
</organism>
<evidence type="ECO:0000256" key="3">
    <source>
        <dbReference type="ARBA" id="ARBA00022840"/>
    </source>
</evidence>
<evidence type="ECO:0000313" key="5">
    <source>
        <dbReference type="EMBL" id="CAB3760833.1"/>
    </source>
</evidence>
<dbReference type="GO" id="GO:0017168">
    <property type="term" value="F:5-oxoprolinase (ATP-hydrolyzing) activity"/>
    <property type="evidence" value="ECO:0007669"/>
    <property type="project" value="UniProtKB-EC"/>
</dbReference>
<sequence>MIDVIRAGLLTSVQDLGRHGYRHLGVAMGGALDRLALEVGNRLVGNRPDAAGLEITFGLAVLRFLRATRIAITGSEFGATLDGAPVYSWWSLPVQAGQALTLNAARRGMRGYVCVAGGIDVLPVLGSRSTDLGAGFGGLGGRALRDGDRLPVGVPASRARGLGPDAPEFGVKAPEWCKFNQVDEPARRGRQASGATWAPPVRVLPGPEYDGFTDAAHDAFWSDEWLVTPNSNRMGFRLAGTVLERQQKIDLLSHAVMPGTIQVPPNGQPILLMSDAQTTGGYPKIGSVIHADLWKLAQIRLNSAVRFILATPHEARTALLEERRYLRQIDAAIAMHEERCARELPLTAV</sequence>
<dbReference type="EC" id="3.5.2.9" evidence="5"/>
<dbReference type="InterPro" id="IPR052708">
    <property type="entry name" value="PxpC"/>
</dbReference>
<dbReference type="GO" id="GO:0005524">
    <property type="term" value="F:ATP binding"/>
    <property type="evidence" value="ECO:0007669"/>
    <property type="project" value="UniProtKB-KW"/>
</dbReference>
<reference evidence="5 6" key="1">
    <citation type="submission" date="2020-04" db="EMBL/GenBank/DDBJ databases">
        <authorList>
            <person name="De Canck E."/>
        </authorList>
    </citation>
    <scope>NUCLEOTIDE SEQUENCE [LARGE SCALE GENOMIC DNA]</scope>
    <source>
        <strain evidence="5 6">LMG 29542</strain>
    </source>
</reference>
<dbReference type="PANTHER" id="PTHR43309">
    <property type="entry name" value="5-OXOPROLINASE SUBUNIT C"/>
    <property type="match status" value="1"/>
</dbReference>
<evidence type="ECO:0000313" key="6">
    <source>
        <dbReference type="Proteomes" id="UP000494363"/>
    </source>
</evidence>
<dbReference type="NCBIfam" id="TIGR00724">
    <property type="entry name" value="urea_amlyse_rel"/>
    <property type="match status" value="1"/>
</dbReference>